<evidence type="ECO:0000256" key="5">
    <source>
        <dbReference type="ARBA" id="ARBA00022692"/>
    </source>
</evidence>
<feature type="transmembrane region" description="Helical" evidence="8">
    <location>
        <begin position="269"/>
        <end position="290"/>
    </location>
</feature>
<keyword evidence="4" id="KW-1003">Cell membrane</keyword>
<keyword evidence="3" id="KW-0813">Transport</keyword>
<dbReference type="PANTHER" id="PTHR21716">
    <property type="entry name" value="TRANSMEMBRANE PROTEIN"/>
    <property type="match status" value="1"/>
</dbReference>
<evidence type="ECO:0000256" key="2">
    <source>
        <dbReference type="ARBA" id="ARBA00009773"/>
    </source>
</evidence>
<reference evidence="9 10" key="1">
    <citation type="submission" date="2011-08" db="EMBL/GenBank/DDBJ databases">
        <authorList>
            <person name="Weinstock G."/>
            <person name="Sodergren E."/>
            <person name="Clifton S."/>
            <person name="Fulton L."/>
            <person name="Fulton B."/>
            <person name="Courtney L."/>
            <person name="Fronick C."/>
            <person name="Harrison M."/>
            <person name="Strong C."/>
            <person name="Farmer C."/>
            <person name="Delahaunty K."/>
            <person name="Markovic C."/>
            <person name="Hall O."/>
            <person name="Minx P."/>
            <person name="Tomlinson C."/>
            <person name="Mitreva M."/>
            <person name="Hou S."/>
            <person name="Chen J."/>
            <person name="Wollam A."/>
            <person name="Pepin K.H."/>
            <person name="Johnson M."/>
            <person name="Bhonagiri V."/>
            <person name="Zhang X."/>
            <person name="Suruliraj S."/>
            <person name="Warren W."/>
            <person name="Chinwalla A."/>
            <person name="Mardis E.R."/>
            <person name="Wilson R.K."/>
        </authorList>
    </citation>
    <scope>NUCLEOTIDE SEQUENCE [LARGE SCALE GENOMIC DNA]</scope>
    <source>
        <strain evidence="9 10">DP7</strain>
    </source>
</reference>
<comment type="subcellular location">
    <subcellularLocation>
        <location evidence="1">Cell membrane</location>
        <topology evidence="1">Multi-pass membrane protein</topology>
    </subcellularLocation>
</comment>
<dbReference type="Proteomes" id="UP000004416">
    <property type="component" value="Unassembled WGS sequence"/>
</dbReference>
<evidence type="ECO:0000256" key="3">
    <source>
        <dbReference type="ARBA" id="ARBA00022448"/>
    </source>
</evidence>
<dbReference type="AlphaFoldDB" id="G9XL09"/>
<protein>
    <recommendedName>
        <fullName evidence="11">Sporulation integral membrane protein YtvI</fullName>
    </recommendedName>
</protein>
<evidence type="ECO:0000256" key="1">
    <source>
        <dbReference type="ARBA" id="ARBA00004651"/>
    </source>
</evidence>
<comment type="caution">
    <text evidence="9">The sequence shown here is derived from an EMBL/GenBank/DDBJ whole genome shotgun (WGS) entry which is preliminary data.</text>
</comment>
<gene>
    <name evidence="9" type="ORF">HMPREF0322_01620</name>
</gene>
<evidence type="ECO:0000256" key="7">
    <source>
        <dbReference type="ARBA" id="ARBA00023136"/>
    </source>
</evidence>
<keyword evidence="7 8" id="KW-0472">Membrane</keyword>
<dbReference type="GO" id="GO:0055085">
    <property type="term" value="P:transmembrane transport"/>
    <property type="evidence" value="ECO:0007669"/>
    <property type="project" value="TreeGrafter"/>
</dbReference>
<evidence type="ECO:0000256" key="6">
    <source>
        <dbReference type="ARBA" id="ARBA00022989"/>
    </source>
</evidence>
<organism evidence="9 10">
    <name type="scientific">Desulfitobacterium hafniense DP7</name>
    <dbReference type="NCBI Taxonomy" id="537010"/>
    <lineage>
        <taxon>Bacteria</taxon>
        <taxon>Bacillati</taxon>
        <taxon>Bacillota</taxon>
        <taxon>Clostridia</taxon>
        <taxon>Eubacteriales</taxon>
        <taxon>Desulfitobacteriaceae</taxon>
        <taxon>Desulfitobacterium</taxon>
    </lineage>
</organism>
<sequence length="357" mass="39813">MGEDKFKRGLEETMKKEKWRWIFLIIIVLLGLLLILSVRPILSPFMLAFVLAYLLAPVVEALVRRGVGRKISIALVFVGILLSLALLIFIVIPKLYIELSKLSQVLPETVRTMELAIQDFRANFRATGLPHQVVSVLDEHLGEGESFLLHWLEEFLDNLPKALTSMSLFILSPVIAIYLLADWQRLQAGFLRLVPQRKRVAWQRVVQDISHIVRSFIRGNVIVALIVGILTGVGVKLVGMDYALLIGVICGVFDLIPYFGPLIGAVPSVLLGLIQSPMMALKVAIVILIVQQLESSIISPKLMGDSVGLHPLWIIFALLAGGEIAGFWGMLFAVPFAAVLRVIIRHIYFWLVSPEMK</sequence>
<feature type="transmembrane region" description="Helical" evidence="8">
    <location>
        <begin position="21"/>
        <end position="39"/>
    </location>
</feature>
<feature type="transmembrane region" description="Helical" evidence="8">
    <location>
        <begin position="75"/>
        <end position="97"/>
    </location>
</feature>
<evidence type="ECO:0000256" key="4">
    <source>
        <dbReference type="ARBA" id="ARBA00022475"/>
    </source>
</evidence>
<dbReference type="EMBL" id="AFZX01000039">
    <property type="protein sequence ID" value="EHL07726.1"/>
    <property type="molecule type" value="Genomic_DNA"/>
</dbReference>
<feature type="transmembrane region" description="Helical" evidence="8">
    <location>
        <begin position="45"/>
        <end position="63"/>
    </location>
</feature>
<keyword evidence="5 8" id="KW-0812">Transmembrane</keyword>
<accession>G9XL09</accession>
<feature type="transmembrane region" description="Helical" evidence="8">
    <location>
        <begin position="162"/>
        <end position="181"/>
    </location>
</feature>
<dbReference type="HOGENOM" id="CLU_031275_8_1_9"/>
<dbReference type="InterPro" id="IPR002549">
    <property type="entry name" value="AI-2E-like"/>
</dbReference>
<dbReference type="PANTHER" id="PTHR21716:SF53">
    <property type="entry name" value="PERMEASE PERM-RELATED"/>
    <property type="match status" value="1"/>
</dbReference>
<evidence type="ECO:0008006" key="11">
    <source>
        <dbReference type="Google" id="ProtNLM"/>
    </source>
</evidence>
<proteinExistence type="inferred from homology"/>
<keyword evidence="6 8" id="KW-1133">Transmembrane helix</keyword>
<evidence type="ECO:0000313" key="10">
    <source>
        <dbReference type="Proteomes" id="UP000004416"/>
    </source>
</evidence>
<dbReference type="PATRIC" id="fig|537010.4.peg.1507"/>
<comment type="similarity">
    <text evidence="2">Belongs to the autoinducer-2 exporter (AI-2E) (TC 2.A.86) family.</text>
</comment>
<dbReference type="GO" id="GO:0005886">
    <property type="term" value="C:plasma membrane"/>
    <property type="evidence" value="ECO:0007669"/>
    <property type="project" value="UniProtKB-SubCell"/>
</dbReference>
<name>G9XL09_DESHA</name>
<evidence type="ECO:0000313" key="9">
    <source>
        <dbReference type="EMBL" id="EHL07726.1"/>
    </source>
</evidence>
<evidence type="ECO:0000256" key="8">
    <source>
        <dbReference type="SAM" id="Phobius"/>
    </source>
</evidence>
<feature type="transmembrane region" description="Helical" evidence="8">
    <location>
        <begin position="221"/>
        <end position="249"/>
    </location>
</feature>
<dbReference type="Pfam" id="PF01594">
    <property type="entry name" value="AI-2E_transport"/>
    <property type="match status" value="1"/>
</dbReference>